<evidence type="ECO:0000256" key="6">
    <source>
        <dbReference type="SAM" id="Phobius"/>
    </source>
</evidence>
<evidence type="ECO:0000256" key="5">
    <source>
        <dbReference type="ARBA" id="ARBA00023136"/>
    </source>
</evidence>
<dbReference type="OrthoDB" id="68611at2759"/>
<keyword evidence="2" id="KW-1003">Cell membrane</keyword>
<organism evidence="7 8">
    <name type="scientific">Phtheirospermum japonicum</name>
    <dbReference type="NCBI Taxonomy" id="374723"/>
    <lineage>
        <taxon>Eukaryota</taxon>
        <taxon>Viridiplantae</taxon>
        <taxon>Streptophyta</taxon>
        <taxon>Embryophyta</taxon>
        <taxon>Tracheophyta</taxon>
        <taxon>Spermatophyta</taxon>
        <taxon>Magnoliopsida</taxon>
        <taxon>eudicotyledons</taxon>
        <taxon>Gunneridae</taxon>
        <taxon>Pentapetalae</taxon>
        <taxon>asterids</taxon>
        <taxon>lamiids</taxon>
        <taxon>Lamiales</taxon>
        <taxon>Orobanchaceae</taxon>
        <taxon>Orobanchaceae incertae sedis</taxon>
        <taxon>Phtheirospermum</taxon>
    </lineage>
</organism>
<reference evidence="7" key="1">
    <citation type="submission" date="2020-07" db="EMBL/GenBank/DDBJ databases">
        <title>Ethylene signaling mediates host invasion by parasitic plants.</title>
        <authorList>
            <person name="Yoshida S."/>
        </authorList>
    </citation>
    <scope>NUCLEOTIDE SEQUENCE</scope>
    <source>
        <strain evidence="7">Okayama</strain>
    </source>
</reference>
<keyword evidence="8" id="KW-1185">Reference proteome</keyword>
<evidence type="ECO:0000313" key="7">
    <source>
        <dbReference type="EMBL" id="GFQ07042.1"/>
    </source>
</evidence>
<feature type="transmembrane region" description="Helical" evidence="6">
    <location>
        <begin position="160"/>
        <end position="179"/>
    </location>
</feature>
<accession>A0A830DMJ2</accession>
<feature type="transmembrane region" description="Helical" evidence="6">
    <location>
        <begin position="50"/>
        <end position="69"/>
    </location>
</feature>
<dbReference type="PANTHER" id="PTHR30509:SF34">
    <property type="entry name" value="F3L24.34 PROTEIN"/>
    <property type="match status" value="1"/>
</dbReference>
<keyword evidence="3 6" id="KW-0812">Transmembrane</keyword>
<keyword evidence="4 6" id="KW-1133">Transmembrane helix</keyword>
<protein>
    <submittedName>
        <fullName evidence="7">Uncharacterized protein</fullName>
    </submittedName>
</protein>
<comment type="caution">
    <text evidence="7">The sequence shown here is derived from an EMBL/GenBank/DDBJ whole genome shotgun (WGS) entry which is preliminary data.</text>
</comment>
<keyword evidence="5 6" id="KW-0472">Membrane</keyword>
<dbReference type="Proteomes" id="UP000653305">
    <property type="component" value="Unassembled WGS sequence"/>
</dbReference>
<dbReference type="AlphaFoldDB" id="A0A830DMJ2"/>
<feature type="transmembrane region" description="Helical" evidence="6">
    <location>
        <begin position="21"/>
        <end position="38"/>
    </location>
</feature>
<sequence length="189" mass="19856">MSKSTAKDHAQTIWRMRLRSALRAALACAIVGGATLHGPKTLTNKLKFPAFSYVIVIIILSDAMTLGHALSGCWHALYATAQVVPLAMLGRWLISPQGRGELSVGLAALVATVASFLVALPKSTHLTAKRIALGQIALICTEVVVSSNKTSHGFMNPLHIGSSALLGAVACLLASLLPFPGIAHNKVLF</sequence>
<dbReference type="PANTHER" id="PTHR30509">
    <property type="entry name" value="P-HYDROXYBENZOIC ACID EFFLUX PUMP SUBUNIT-RELATED"/>
    <property type="match status" value="1"/>
</dbReference>
<evidence type="ECO:0000256" key="3">
    <source>
        <dbReference type="ARBA" id="ARBA00022692"/>
    </source>
</evidence>
<gene>
    <name evidence="7" type="ORF">PHJA_002848300</name>
</gene>
<proteinExistence type="predicted"/>
<evidence type="ECO:0000256" key="1">
    <source>
        <dbReference type="ARBA" id="ARBA00004651"/>
    </source>
</evidence>
<evidence type="ECO:0000256" key="2">
    <source>
        <dbReference type="ARBA" id="ARBA00022475"/>
    </source>
</evidence>
<evidence type="ECO:0000256" key="4">
    <source>
        <dbReference type="ARBA" id="ARBA00022989"/>
    </source>
</evidence>
<feature type="transmembrane region" description="Helical" evidence="6">
    <location>
        <begin position="76"/>
        <end position="94"/>
    </location>
</feature>
<name>A0A830DMJ2_9LAMI</name>
<dbReference type="GO" id="GO:0005886">
    <property type="term" value="C:plasma membrane"/>
    <property type="evidence" value="ECO:0007669"/>
    <property type="project" value="UniProtKB-SubCell"/>
</dbReference>
<feature type="transmembrane region" description="Helical" evidence="6">
    <location>
        <begin position="100"/>
        <end position="119"/>
    </location>
</feature>
<dbReference type="EMBL" id="BMAC01001376">
    <property type="protein sequence ID" value="GFQ07042.1"/>
    <property type="molecule type" value="Genomic_DNA"/>
</dbReference>
<evidence type="ECO:0000313" key="8">
    <source>
        <dbReference type="Proteomes" id="UP000653305"/>
    </source>
</evidence>
<comment type="subcellular location">
    <subcellularLocation>
        <location evidence="1">Cell membrane</location>
        <topology evidence="1">Multi-pass membrane protein</topology>
    </subcellularLocation>
</comment>